<organism evidence="8">
    <name type="scientific">Planktothricoides raciborskii GIHE-MW2</name>
    <dbReference type="NCBI Taxonomy" id="2792601"/>
    <lineage>
        <taxon>Bacteria</taxon>
        <taxon>Bacillati</taxon>
        <taxon>Cyanobacteriota</taxon>
        <taxon>Cyanophyceae</taxon>
        <taxon>Oscillatoriophycideae</taxon>
        <taxon>Oscillatoriales</taxon>
        <taxon>Oscillatoriaceae</taxon>
        <taxon>Planktothricoides</taxon>
    </lineage>
</organism>
<evidence type="ECO:0000256" key="1">
    <source>
        <dbReference type="ARBA" id="ARBA00010641"/>
    </source>
</evidence>
<keyword evidence="2" id="KW-0805">Transcription regulation</keyword>
<feature type="domain" description="RNA polymerase sigma-70 region 2" evidence="6">
    <location>
        <begin position="45"/>
        <end position="113"/>
    </location>
</feature>
<dbReference type="GO" id="GO:0003677">
    <property type="term" value="F:DNA binding"/>
    <property type="evidence" value="ECO:0007669"/>
    <property type="project" value="UniProtKB-KW"/>
</dbReference>
<dbReference type="CDD" id="cd06171">
    <property type="entry name" value="Sigma70_r4"/>
    <property type="match status" value="1"/>
</dbReference>
<dbReference type="InterPro" id="IPR013249">
    <property type="entry name" value="RNA_pol_sigma70_r4_t2"/>
</dbReference>
<keyword evidence="4" id="KW-0238">DNA-binding</keyword>
<dbReference type="InterPro" id="IPR013325">
    <property type="entry name" value="RNA_pol_sigma_r2"/>
</dbReference>
<dbReference type="RefSeq" id="WP_190883054.1">
    <property type="nucleotide sequence ID" value="NZ_CP159837.1"/>
</dbReference>
<evidence type="ECO:0000259" key="6">
    <source>
        <dbReference type="Pfam" id="PF04542"/>
    </source>
</evidence>
<dbReference type="Gene3D" id="1.10.1740.10">
    <property type="match status" value="1"/>
</dbReference>
<keyword evidence="3" id="KW-0731">Sigma factor</keyword>
<protein>
    <submittedName>
        <fullName evidence="8">Sigma-70 family RNA polymerase sigma factor</fullName>
    </submittedName>
</protein>
<dbReference type="InterPro" id="IPR014284">
    <property type="entry name" value="RNA_pol_sigma-70_dom"/>
</dbReference>
<dbReference type="SUPFAM" id="SSF88946">
    <property type="entry name" value="Sigma2 domain of RNA polymerase sigma factors"/>
    <property type="match status" value="1"/>
</dbReference>
<proteinExistence type="inferred from homology"/>
<dbReference type="GO" id="GO:0016987">
    <property type="term" value="F:sigma factor activity"/>
    <property type="evidence" value="ECO:0007669"/>
    <property type="project" value="UniProtKB-KW"/>
</dbReference>
<dbReference type="InterPro" id="IPR013324">
    <property type="entry name" value="RNA_pol_sigma_r3/r4-like"/>
</dbReference>
<dbReference type="InterPro" id="IPR007627">
    <property type="entry name" value="RNA_pol_sigma70_r2"/>
</dbReference>
<reference evidence="8" key="1">
    <citation type="submission" date="2024-07" db="EMBL/GenBank/DDBJ databases">
        <authorList>
            <person name="Kim Y.J."/>
            <person name="Jeong J.Y."/>
        </authorList>
    </citation>
    <scope>NUCLEOTIDE SEQUENCE</scope>
    <source>
        <strain evidence="8">GIHE-MW2</strain>
    </source>
</reference>
<dbReference type="NCBIfam" id="TIGR02937">
    <property type="entry name" value="sigma70-ECF"/>
    <property type="match status" value="1"/>
</dbReference>
<dbReference type="InterPro" id="IPR039425">
    <property type="entry name" value="RNA_pol_sigma-70-like"/>
</dbReference>
<evidence type="ECO:0000256" key="5">
    <source>
        <dbReference type="ARBA" id="ARBA00023163"/>
    </source>
</evidence>
<gene>
    <name evidence="8" type="ORF">ABWT76_001997</name>
</gene>
<dbReference type="Pfam" id="PF08281">
    <property type="entry name" value="Sigma70_r4_2"/>
    <property type="match status" value="1"/>
</dbReference>
<evidence type="ECO:0000259" key="7">
    <source>
        <dbReference type="Pfam" id="PF08281"/>
    </source>
</evidence>
<dbReference type="SUPFAM" id="SSF88659">
    <property type="entry name" value="Sigma3 and sigma4 domains of RNA polymerase sigma factors"/>
    <property type="match status" value="1"/>
</dbReference>
<evidence type="ECO:0000313" key="8">
    <source>
        <dbReference type="EMBL" id="XCM39100.1"/>
    </source>
</evidence>
<dbReference type="InterPro" id="IPR036388">
    <property type="entry name" value="WH-like_DNA-bd_sf"/>
</dbReference>
<dbReference type="AlphaFoldDB" id="A0AAU8JKU0"/>
<evidence type="ECO:0000256" key="2">
    <source>
        <dbReference type="ARBA" id="ARBA00023015"/>
    </source>
</evidence>
<dbReference type="PANTHER" id="PTHR43133">
    <property type="entry name" value="RNA POLYMERASE ECF-TYPE SIGMA FACTO"/>
    <property type="match status" value="1"/>
</dbReference>
<dbReference type="EMBL" id="CP159837">
    <property type="protein sequence ID" value="XCM39100.1"/>
    <property type="molecule type" value="Genomic_DNA"/>
</dbReference>
<keyword evidence="5" id="KW-0804">Transcription</keyword>
<evidence type="ECO:0000256" key="3">
    <source>
        <dbReference type="ARBA" id="ARBA00023082"/>
    </source>
</evidence>
<dbReference type="Pfam" id="PF04542">
    <property type="entry name" value="Sigma70_r2"/>
    <property type="match status" value="1"/>
</dbReference>
<dbReference type="PANTHER" id="PTHR43133:SF8">
    <property type="entry name" value="RNA POLYMERASE SIGMA FACTOR HI_1459-RELATED"/>
    <property type="match status" value="1"/>
</dbReference>
<evidence type="ECO:0000256" key="4">
    <source>
        <dbReference type="ARBA" id="ARBA00023125"/>
    </source>
</evidence>
<accession>A0AAU8JKU0</accession>
<name>A0AAU8JKU0_9CYAN</name>
<dbReference type="Gene3D" id="1.10.10.10">
    <property type="entry name" value="Winged helix-like DNA-binding domain superfamily/Winged helix DNA-binding domain"/>
    <property type="match status" value="1"/>
</dbReference>
<feature type="domain" description="RNA polymerase sigma factor 70 region 4 type 2" evidence="7">
    <location>
        <begin position="150"/>
        <end position="200"/>
    </location>
</feature>
<sequence length="378" mass="42781">MIMTTLMNFDVSGEPANSQQLPPLTEEQQLLQRLAAGEMNAFWTLWQRHQDYLKKCCLRWTNGNSTAAEDLLSQGMLKAWEKAQKYAEKITNFKSWVTTLTRNFWLDLKRRRDVDLVENIEVYAEQEEVGRVSVGDTPGSALEEEEKNRVIRAAIDELPTKMRETFILHYYEALSNQEIAERQGISYANVCKRISQARKILRPKLRGYFIEEEKTSTEVSVTPVAIEPLIEETPLENAGVEAIVDESVLSVAVAEVECVVGEELPEVAVSDQQSESDSVVGSSEGKLEVKSDACRCVKAALCERLLVPILALAQFDEKIGSWGRLPMGKVRGEFVRSSRSPPQPNPRVITRNHEVVCCPDSRKIQKLPQYFVLMFRKG</sequence>
<comment type="similarity">
    <text evidence="1">Belongs to the sigma-70 factor family. ECF subfamily.</text>
</comment>
<dbReference type="GO" id="GO:0006352">
    <property type="term" value="P:DNA-templated transcription initiation"/>
    <property type="evidence" value="ECO:0007669"/>
    <property type="project" value="InterPro"/>
</dbReference>